<sequence length="513" mass="58662">MNQDKQNFQISRLASVGQIAAGIAHEVRNPLTAVKGFLQLLQEQAPHTYLDIAQSELDNAIVTLQNLLNVAKPDMDEEPFEKIKICTEIESILNLFQDQTYRVTIIKDFKQTETELFAKKNQIKKALFNLLKNSFEAIPDKGEIRISQYCSDTTVYIIISDTGIGIPEEKLIMLGTPFFTTKTDGTGMGLAQVFSTIYQHGGTIEVQSEKDQGTTFTIQLPLELAKEKRVKQLNLQYSEDQTLQEFLLINKEQFEQHLLAEAYHLKDLLSEVKRIGSIDLLNNAHKLVHMLIENKDYDIINFGKQEGQIWAKHSTLNLAIKLEWFQAIRKVLWDFLYNFDRLNQVHNKPEDFYQLERQINTTLDIFLRHFFMSYTEYKDQLLKGQRDMIADLSVPIIPLSSTISIVPLMGTIDNDRANTIQQKVLEQIGTARIKTLIIDMSGVAYLDEEIVQHLFKIIKGITWMGCTPFITGIRPEIANTMVNLGIEFNQQTRTVGTLQQALEELGFKVNGNV</sequence>
<dbReference type="InterPro" id="IPR036097">
    <property type="entry name" value="HisK_dim/P_sf"/>
</dbReference>
<dbReference type="Pfam" id="PF01740">
    <property type="entry name" value="STAS"/>
    <property type="match status" value="1"/>
</dbReference>
<dbReference type="SMART" id="SM00387">
    <property type="entry name" value="HATPase_c"/>
    <property type="match status" value="1"/>
</dbReference>
<proteinExistence type="predicted"/>
<keyword evidence="6" id="KW-0418">Kinase</keyword>
<dbReference type="PRINTS" id="PR00344">
    <property type="entry name" value="BCTRLSENSOR"/>
</dbReference>
<dbReference type="SUPFAM" id="SSF55874">
    <property type="entry name" value="ATPase domain of HSP90 chaperone/DNA topoisomerase II/histidine kinase"/>
    <property type="match status" value="1"/>
</dbReference>
<dbReference type="SUPFAM" id="SSF52091">
    <property type="entry name" value="SpoIIaa-like"/>
    <property type="match status" value="1"/>
</dbReference>
<keyword evidence="4" id="KW-0808">Transferase</keyword>
<comment type="catalytic activity">
    <reaction evidence="1">
        <text>ATP + protein L-histidine = ADP + protein N-phospho-L-histidine.</text>
        <dbReference type="EC" id="2.7.13.3"/>
    </reaction>
</comment>
<dbReference type="CDD" id="cd07041">
    <property type="entry name" value="STAS_RsbR_RsbS_like"/>
    <property type="match status" value="1"/>
</dbReference>
<keyword evidence="8" id="KW-0902">Two-component regulatory system</keyword>
<dbReference type="SUPFAM" id="SSF47384">
    <property type="entry name" value="Homodimeric domain of signal transducing histidine kinase"/>
    <property type="match status" value="1"/>
</dbReference>
<evidence type="ECO:0000256" key="5">
    <source>
        <dbReference type="ARBA" id="ARBA00022741"/>
    </source>
</evidence>
<organism evidence="11 12">
    <name type="scientific">Brevibacillus fulvus</name>
    <dbReference type="NCBI Taxonomy" id="1125967"/>
    <lineage>
        <taxon>Bacteria</taxon>
        <taxon>Bacillati</taxon>
        <taxon>Bacillota</taxon>
        <taxon>Bacilli</taxon>
        <taxon>Bacillales</taxon>
        <taxon>Paenibacillaceae</taxon>
        <taxon>Brevibacillus</taxon>
    </lineage>
</organism>
<evidence type="ECO:0000256" key="1">
    <source>
        <dbReference type="ARBA" id="ARBA00000085"/>
    </source>
</evidence>
<dbReference type="EMBL" id="JAFBEB010000003">
    <property type="protein sequence ID" value="MBM7589717.1"/>
    <property type="molecule type" value="Genomic_DNA"/>
</dbReference>
<evidence type="ECO:0000256" key="8">
    <source>
        <dbReference type="ARBA" id="ARBA00023012"/>
    </source>
</evidence>
<feature type="domain" description="Histidine kinase" evidence="9">
    <location>
        <begin position="22"/>
        <end position="224"/>
    </location>
</feature>
<dbReference type="Gene3D" id="3.30.565.10">
    <property type="entry name" value="Histidine kinase-like ATPase, C-terminal domain"/>
    <property type="match status" value="1"/>
</dbReference>
<evidence type="ECO:0000256" key="6">
    <source>
        <dbReference type="ARBA" id="ARBA00022777"/>
    </source>
</evidence>
<dbReference type="Gene3D" id="1.10.287.130">
    <property type="match status" value="1"/>
</dbReference>
<dbReference type="AlphaFoldDB" id="A0A938XTD5"/>
<name>A0A938XTD5_9BACL</name>
<dbReference type="EC" id="2.7.13.3" evidence="2"/>
<gene>
    <name evidence="11" type="ORF">JOD01_001317</name>
</gene>
<dbReference type="InterPro" id="IPR005467">
    <property type="entry name" value="His_kinase_dom"/>
</dbReference>
<evidence type="ECO:0000256" key="7">
    <source>
        <dbReference type="ARBA" id="ARBA00022840"/>
    </source>
</evidence>
<keyword evidence="7" id="KW-0067">ATP-binding</keyword>
<evidence type="ECO:0000313" key="12">
    <source>
        <dbReference type="Proteomes" id="UP000717624"/>
    </source>
</evidence>
<dbReference type="PANTHER" id="PTHR43065:SF46">
    <property type="entry name" value="C4-DICARBOXYLATE TRANSPORT SENSOR PROTEIN DCTB"/>
    <property type="match status" value="1"/>
</dbReference>
<dbReference type="PANTHER" id="PTHR43065">
    <property type="entry name" value="SENSOR HISTIDINE KINASE"/>
    <property type="match status" value="1"/>
</dbReference>
<dbReference type="InterPro" id="IPR002645">
    <property type="entry name" value="STAS_dom"/>
</dbReference>
<keyword evidence="3" id="KW-0597">Phosphoprotein</keyword>
<evidence type="ECO:0000256" key="2">
    <source>
        <dbReference type="ARBA" id="ARBA00012438"/>
    </source>
</evidence>
<dbReference type="Gene3D" id="3.30.750.24">
    <property type="entry name" value="STAS domain"/>
    <property type="match status" value="1"/>
</dbReference>
<dbReference type="InterPro" id="IPR036890">
    <property type="entry name" value="HATPase_C_sf"/>
</dbReference>
<dbReference type="InterPro" id="IPR004358">
    <property type="entry name" value="Sig_transdc_His_kin-like_C"/>
</dbReference>
<comment type="caution">
    <text evidence="11">The sequence shown here is derived from an EMBL/GenBank/DDBJ whole genome shotgun (WGS) entry which is preliminary data.</text>
</comment>
<evidence type="ECO:0000256" key="4">
    <source>
        <dbReference type="ARBA" id="ARBA00022679"/>
    </source>
</evidence>
<dbReference type="GO" id="GO:0000155">
    <property type="term" value="F:phosphorelay sensor kinase activity"/>
    <property type="evidence" value="ECO:0007669"/>
    <property type="project" value="InterPro"/>
</dbReference>
<dbReference type="CDD" id="cd00082">
    <property type="entry name" value="HisKA"/>
    <property type="match status" value="1"/>
</dbReference>
<keyword evidence="12" id="KW-1185">Reference proteome</keyword>
<reference evidence="11" key="1">
    <citation type="submission" date="2021-01" db="EMBL/GenBank/DDBJ databases">
        <title>Genomic Encyclopedia of Type Strains, Phase IV (KMG-IV): sequencing the most valuable type-strain genomes for metagenomic binning, comparative biology and taxonomic classification.</title>
        <authorList>
            <person name="Goeker M."/>
        </authorList>
    </citation>
    <scope>NUCLEOTIDE SEQUENCE</scope>
    <source>
        <strain evidence="11">DSM 25523</strain>
    </source>
</reference>
<dbReference type="Pfam" id="PF02518">
    <property type="entry name" value="HATPase_c"/>
    <property type="match status" value="1"/>
</dbReference>
<evidence type="ECO:0000259" key="9">
    <source>
        <dbReference type="PROSITE" id="PS50109"/>
    </source>
</evidence>
<dbReference type="RefSeq" id="WP_204517437.1">
    <property type="nucleotide sequence ID" value="NZ_BAABIN010000038.1"/>
</dbReference>
<dbReference type="Pfam" id="PF00512">
    <property type="entry name" value="HisKA"/>
    <property type="match status" value="1"/>
</dbReference>
<dbReference type="SMART" id="SM00388">
    <property type="entry name" value="HisKA"/>
    <property type="match status" value="1"/>
</dbReference>
<dbReference type="InterPro" id="IPR003594">
    <property type="entry name" value="HATPase_dom"/>
</dbReference>
<keyword evidence="5" id="KW-0547">Nucleotide-binding</keyword>
<dbReference type="InterPro" id="IPR003661">
    <property type="entry name" value="HisK_dim/P_dom"/>
</dbReference>
<evidence type="ECO:0000256" key="3">
    <source>
        <dbReference type="ARBA" id="ARBA00022553"/>
    </source>
</evidence>
<dbReference type="PROSITE" id="PS50109">
    <property type="entry name" value="HIS_KIN"/>
    <property type="match status" value="1"/>
</dbReference>
<feature type="domain" description="STAS" evidence="10">
    <location>
        <begin position="393"/>
        <end position="505"/>
    </location>
</feature>
<dbReference type="InterPro" id="IPR036513">
    <property type="entry name" value="STAS_dom_sf"/>
</dbReference>
<dbReference type="Proteomes" id="UP000717624">
    <property type="component" value="Unassembled WGS sequence"/>
</dbReference>
<evidence type="ECO:0000259" key="10">
    <source>
        <dbReference type="PROSITE" id="PS50801"/>
    </source>
</evidence>
<dbReference type="PROSITE" id="PS50801">
    <property type="entry name" value="STAS"/>
    <property type="match status" value="1"/>
</dbReference>
<evidence type="ECO:0000313" key="11">
    <source>
        <dbReference type="EMBL" id="MBM7589717.1"/>
    </source>
</evidence>
<protein>
    <recommendedName>
        <fullName evidence="2">histidine kinase</fullName>
        <ecNumber evidence="2">2.7.13.3</ecNumber>
    </recommendedName>
</protein>
<dbReference type="GO" id="GO:0005524">
    <property type="term" value="F:ATP binding"/>
    <property type="evidence" value="ECO:0007669"/>
    <property type="project" value="UniProtKB-KW"/>
</dbReference>
<accession>A0A938XTD5</accession>